<dbReference type="EMBL" id="ML220151">
    <property type="protein sequence ID" value="TGZ77569.1"/>
    <property type="molecule type" value="Genomic_DNA"/>
</dbReference>
<evidence type="ECO:0000256" key="1">
    <source>
        <dbReference type="SAM" id="MobiDB-lite"/>
    </source>
</evidence>
<evidence type="ECO:0000313" key="3">
    <source>
        <dbReference type="EMBL" id="TGZ77569.1"/>
    </source>
</evidence>
<dbReference type="InterPro" id="IPR036852">
    <property type="entry name" value="Peptidase_S8/S53_dom_sf"/>
</dbReference>
<feature type="chain" id="PRO_5020237750" evidence="2">
    <location>
        <begin position="26"/>
        <end position="530"/>
    </location>
</feature>
<reference evidence="3 4" key="1">
    <citation type="submission" date="2019-04" db="EMBL/GenBank/DDBJ databases">
        <title>Comparative genomics and transcriptomics to analyze fruiting body development in filamentous ascomycetes.</title>
        <authorList>
            <consortium name="DOE Joint Genome Institute"/>
            <person name="Lutkenhaus R."/>
            <person name="Traeger S."/>
            <person name="Breuer J."/>
            <person name="Kuo A."/>
            <person name="Lipzen A."/>
            <person name="Pangilinan J."/>
            <person name="Dilworth D."/>
            <person name="Sandor L."/>
            <person name="Poggeler S."/>
            <person name="Barry K."/>
            <person name="Grigoriev I.V."/>
            <person name="Nowrousian M."/>
        </authorList>
    </citation>
    <scope>NUCLEOTIDE SEQUENCE [LARGE SCALE GENOMIC DNA]</scope>
    <source>
        <strain evidence="3 4">CBS 389.68</strain>
    </source>
</reference>
<feature type="compositionally biased region" description="Low complexity" evidence="1">
    <location>
        <begin position="202"/>
        <end position="222"/>
    </location>
</feature>
<feature type="compositionally biased region" description="Basic and acidic residues" evidence="1">
    <location>
        <begin position="112"/>
        <end position="136"/>
    </location>
</feature>
<dbReference type="InParanoid" id="A0A4S2MQG2"/>
<sequence length="530" mass="56511">MLPRPPLLLFFIIIIILILLALHHGNHIASDSLPPPPPLYNPTTAPLASSLLDDADLSTLIPGCYIVVLHPHLGGLERHFARLQHRLEEVRGTVPADMGVEVFEIPGSQTRGEGHEGGQEKGKGDWKDKGDREGKGDGTWGGFIAYTAELPRIVYSALETLPDVAFIEPDRTIPLPPRRRLRGRVRAEMVKSREVVFGADFSPSSSSSSSSASSSFSASSASKPPPSPPVYLLSTGFSLPPSTLTSLYPHHFPPSSSSSSSSSRVRLGYNAALRSTDTDTHRIGTAITSILGSSHLGCTITSNITAIKIFDDAGLGSVSGLLSALAWVVRDMANAGNTDRGVVALGVGGSDVDGGRETVRGSRAVEWALEAVGELGAVVVRPAGGGIGVGSDFTDFTRRQRRRTRRRDIRVGIYPPDTSSPTPGPPASHKRQWWFQRIFLPTGNDRVWNLDADLLAPDTAVALNTNGAEHVVDGVEVSVAWVAGVVARVREEIGGMGVEEARERVIGRAWRGRPGGEGGEGRRGVVWGGK</sequence>
<gene>
    <name evidence="3" type="ORF">EX30DRAFT_351693</name>
</gene>
<proteinExistence type="predicted"/>
<dbReference type="Gene3D" id="3.40.50.200">
    <property type="entry name" value="Peptidase S8/S53 domain"/>
    <property type="match status" value="1"/>
</dbReference>
<dbReference type="GO" id="GO:0004252">
    <property type="term" value="F:serine-type endopeptidase activity"/>
    <property type="evidence" value="ECO:0007669"/>
    <property type="project" value="InterPro"/>
</dbReference>
<dbReference type="SUPFAM" id="SSF52743">
    <property type="entry name" value="Subtilisin-like"/>
    <property type="match status" value="1"/>
</dbReference>
<keyword evidence="4" id="KW-1185">Reference proteome</keyword>
<organism evidence="3 4">
    <name type="scientific">Ascodesmis nigricans</name>
    <dbReference type="NCBI Taxonomy" id="341454"/>
    <lineage>
        <taxon>Eukaryota</taxon>
        <taxon>Fungi</taxon>
        <taxon>Dikarya</taxon>
        <taxon>Ascomycota</taxon>
        <taxon>Pezizomycotina</taxon>
        <taxon>Pezizomycetes</taxon>
        <taxon>Pezizales</taxon>
        <taxon>Ascodesmidaceae</taxon>
        <taxon>Ascodesmis</taxon>
    </lineage>
</organism>
<name>A0A4S2MQG2_9PEZI</name>
<feature type="region of interest" description="Disordered" evidence="1">
    <location>
        <begin position="407"/>
        <end position="429"/>
    </location>
</feature>
<evidence type="ECO:0000256" key="2">
    <source>
        <dbReference type="SAM" id="SignalP"/>
    </source>
</evidence>
<dbReference type="AlphaFoldDB" id="A0A4S2MQG2"/>
<feature type="region of interest" description="Disordered" evidence="1">
    <location>
        <begin position="107"/>
        <end position="138"/>
    </location>
</feature>
<keyword evidence="2" id="KW-0732">Signal</keyword>
<protein>
    <submittedName>
        <fullName evidence="3">Uncharacterized protein</fullName>
    </submittedName>
</protein>
<dbReference type="Proteomes" id="UP000298138">
    <property type="component" value="Unassembled WGS sequence"/>
</dbReference>
<feature type="signal peptide" evidence="2">
    <location>
        <begin position="1"/>
        <end position="25"/>
    </location>
</feature>
<dbReference type="GO" id="GO:0006508">
    <property type="term" value="P:proteolysis"/>
    <property type="evidence" value="ECO:0007669"/>
    <property type="project" value="InterPro"/>
</dbReference>
<evidence type="ECO:0000313" key="4">
    <source>
        <dbReference type="Proteomes" id="UP000298138"/>
    </source>
</evidence>
<feature type="region of interest" description="Disordered" evidence="1">
    <location>
        <begin position="200"/>
        <end position="225"/>
    </location>
</feature>
<accession>A0A4S2MQG2</accession>